<evidence type="ECO:0000256" key="2">
    <source>
        <dbReference type="ARBA" id="ARBA00006432"/>
    </source>
</evidence>
<dbReference type="InterPro" id="IPR009081">
    <property type="entry name" value="PP-bd_ACP"/>
</dbReference>
<dbReference type="Proteomes" id="UP000282312">
    <property type="component" value="Unassembled WGS sequence"/>
</dbReference>
<dbReference type="PROSITE" id="PS50075">
    <property type="entry name" value="CARRIER"/>
    <property type="match status" value="2"/>
</dbReference>
<dbReference type="Gene3D" id="3.30.559.30">
    <property type="entry name" value="Nonribosomal peptide synthetase, condensation domain"/>
    <property type="match status" value="1"/>
</dbReference>
<dbReference type="FunFam" id="3.30.300.30:FF:000010">
    <property type="entry name" value="Enterobactin synthetase component F"/>
    <property type="match status" value="1"/>
</dbReference>
<dbReference type="Pfam" id="PF00668">
    <property type="entry name" value="Condensation"/>
    <property type="match status" value="1"/>
</dbReference>
<feature type="non-terminal residue" evidence="6">
    <location>
        <position position="1"/>
    </location>
</feature>
<evidence type="ECO:0000256" key="1">
    <source>
        <dbReference type="ARBA" id="ARBA00001957"/>
    </source>
</evidence>
<evidence type="ECO:0000256" key="3">
    <source>
        <dbReference type="ARBA" id="ARBA00022450"/>
    </source>
</evidence>
<dbReference type="GO" id="GO:0003824">
    <property type="term" value="F:catalytic activity"/>
    <property type="evidence" value="ECO:0007669"/>
    <property type="project" value="InterPro"/>
</dbReference>
<dbReference type="Gene3D" id="3.30.559.10">
    <property type="entry name" value="Chloramphenicol acetyltransferase-like domain"/>
    <property type="match status" value="1"/>
</dbReference>
<dbReference type="RefSeq" id="WP_124771327.1">
    <property type="nucleotide sequence ID" value="NZ_QGSZ01000137.1"/>
</dbReference>
<dbReference type="SUPFAM" id="SSF52777">
    <property type="entry name" value="CoA-dependent acyltransferases"/>
    <property type="match status" value="2"/>
</dbReference>
<dbReference type="SUPFAM" id="SSF47336">
    <property type="entry name" value="ACP-like"/>
    <property type="match status" value="2"/>
</dbReference>
<keyword evidence="3" id="KW-0596">Phosphopantetheine</keyword>
<dbReference type="Gene3D" id="1.10.1200.10">
    <property type="entry name" value="ACP-like"/>
    <property type="match status" value="2"/>
</dbReference>
<organism evidence="6 7">
    <name type="scientific">Micromonospora inaquosa</name>
    <dbReference type="NCBI Taxonomy" id="2203716"/>
    <lineage>
        <taxon>Bacteria</taxon>
        <taxon>Bacillati</taxon>
        <taxon>Actinomycetota</taxon>
        <taxon>Actinomycetes</taxon>
        <taxon>Micromonosporales</taxon>
        <taxon>Micromonosporaceae</taxon>
        <taxon>Micromonospora</taxon>
    </lineage>
</organism>
<dbReference type="Pfam" id="PF13193">
    <property type="entry name" value="AMP-binding_C"/>
    <property type="match status" value="1"/>
</dbReference>
<dbReference type="Gene3D" id="3.40.50.12780">
    <property type="entry name" value="N-terminal domain of ligase-like"/>
    <property type="match status" value="1"/>
</dbReference>
<comment type="caution">
    <text evidence="6">The sequence shown here is derived from an EMBL/GenBank/DDBJ whole genome shotgun (WGS) entry which is preliminary data.</text>
</comment>
<dbReference type="GO" id="GO:0043041">
    <property type="term" value="P:amino acid activation for nonribosomal peptide biosynthetic process"/>
    <property type="evidence" value="ECO:0007669"/>
    <property type="project" value="TreeGrafter"/>
</dbReference>
<dbReference type="Gene3D" id="3.30.300.30">
    <property type="match status" value="1"/>
</dbReference>
<sequence>AYAMPATDLERVLADVWAQVLRVQRVGVHDNFFELGGDSILAVQIIGALDRFGLTVTLDALFRAPTVSALGATLTAATPHQPLPEPFELLTEQERVMLPPGVEDAYPMTATQLGMYLQNRLHGNSRIYHNLNSLEVTGRLDPDAFTAAVEAAVARTPALRTGFAVDGLIRPLQLVHATAPADVTCADLTGFTEAEQEVAIEKVIADELADPFEPSRPPQIRFRLLRRAADRFQLLVVESHLIVDGWSFTSLLAEIFEDHWSILTTGSPVDRPPLRSSFAEFVRLEQAAITSDESRRFWARQVADAPPTRLADLAEQEGELTIARQPVEIPLAVERGLRELANRLGVPLKSVLLAAHLRVLAGLLGAREVVSGMVTHGRPEGPDGDRIKGLFLNTVPIRLALGSGSWSDIVRMTHRAEVDLLPHRRYPLGRILRDLHRSELFDASFHFVTFHELKRVFHEDSPWVIRPDSRSSENTHFRLMAAFSVHPPADRLGLVLVHDEVTLGRHIGLLADAYQRALAALAFDADAAHASFSLLERAESWALGGSIDDSAGVVPSVRSWVERSPDATAVVAGDVRWTYAELWRRSGVVAARLAESGVGRGSFVGIGLPRSADLIPVLLGVLRSGAAYVPLPPWYPADRLRFMIEDVGVSLVVGALDDADVPVLPTESLWSGDVPVGPVAELSAADPAYVIYTSGSTGRPKGVVVTHGNLGWLLASTRPVVRPGPDDVWSVFHSYAFDVSVFEIWGALASGGAAVVVGGDVVRSPQAFGRLLVDEGVTVLSQTPSAFKQLVGRLPGDCRVRCVVFGGERLDMAAVRSWRADPVVAGLSLLNLYGITETTVHVTAHAVGVDEPVESPVGLGMAGTRVWVLDGFLRPVPVGVVGEIYVGGQGVALGYWGRAGLTAERFVPDVYSGVSGARMYRSGDLARVRADGGLEYIGRADSQVKVRGHRIELGEIEYAIAAFPGVRSCVVSALRDGEAVRLVAYVVAVEGVSLTVGQLREFLAVGLAEYMIPAVFVFLPELPLTVNGKVDRSALPAPDEDRPELSTAYAMPATDLERVLADVWAQVLRVQRVGVHDNFFELGGDSILAVGIAAEAQLRTGRPVHLVDIYQAPSVRALANHLTEPLLDSWE</sequence>
<dbReference type="PROSITE" id="PS00455">
    <property type="entry name" value="AMP_BINDING"/>
    <property type="match status" value="1"/>
</dbReference>
<name>A0A3N9WZW0_9ACTN</name>
<dbReference type="GO" id="GO:0044550">
    <property type="term" value="P:secondary metabolite biosynthetic process"/>
    <property type="evidence" value="ECO:0007669"/>
    <property type="project" value="TreeGrafter"/>
</dbReference>
<reference evidence="6 7" key="1">
    <citation type="submission" date="2018-05" db="EMBL/GenBank/DDBJ databases">
        <title>Micromonospora from Atacama Desert.</title>
        <authorList>
            <person name="Carro L."/>
            <person name="Goodfellow M."/>
            <person name="Klenk H.-P."/>
        </authorList>
    </citation>
    <scope>NUCLEOTIDE SEQUENCE [LARGE SCALE GENOMIC DNA]</scope>
    <source>
        <strain evidence="6 7">LB39</strain>
    </source>
</reference>
<proteinExistence type="inferred from homology"/>
<dbReference type="InterPro" id="IPR023213">
    <property type="entry name" value="CAT-like_dom_sf"/>
</dbReference>
<dbReference type="InterPro" id="IPR006162">
    <property type="entry name" value="Ppantetheine_attach_site"/>
</dbReference>
<evidence type="ECO:0000313" key="7">
    <source>
        <dbReference type="Proteomes" id="UP000282312"/>
    </source>
</evidence>
<dbReference type="Pfam" id="PF00550">
    <property type="entry name" value="PP-binding"/>
    <property type="match status" value="2"/>
</dbReference>
<dbReference type="GO" id="GO:0005737">
    <property type="term" value="C:cytoplasm"/>
    <property type="evidence" value="ECO:0007669"/>
    <property type="project" value="TreeGrafter"/>
</dbReference>
<dbReference type="InterPro" id="IPR042099">
    <property type="entry name" value="ANL_N_sf"/>
</dbReference>
<feature type="domain" description="Carrier" evidence="5">
    <location>
        <begin position="1051"/>
        <end position="1126"/>
    </location>
</feature>
<dbReference type="InterPro" id="IPR020806">
    <property type="entry name" value="PKS_PP-bd"/>
</dbReference>
<dbReference type="GO" id="GO:0031177">
    <property type="term" value="F:phosphopantetheine binding"/>
    <property type="evidence" value="ECO:0007669"/>
    <property type="project" value="InterPro"/>
</dbReference>
<dbReference type="OrthoDB" id="3671989at2"/>
<dbReference type="EMBL" id="QGSZ01000137">
    <property type="protein sequence ID" value="RQX06371.1"/>
    <property type="molecule type" value="Genomic_DNA"/>
</dbReference>
<dbReference type="SMART" id="SM00823">
    <property type="entry name" value="PKS_PP"/>
    <property type="match status" value="2"/>
</dbReference>
<dbReference type="InterPro" id="IPR045851">
    <property type="entry name" value="AMP-bd_C_sf"/>
</dbReference>
<comment type="cofactor">
    <cofactor evidence="1">
        <name>pantetheine 4'-phosphate</name>
        <dbReference type="ChEBI" id="CHEBI:47942"/>
    </cofactor>
</comment>
<protein>
    <submittedName>
        <fullName evidence="6">Non-ribosomal peptide synthetase</fullName>
    </submittedName>
</protein>
<accession>A0A3N9WZW0</accession>
<evidence type="ECO:0000259" key="5">
    <source>
        <dbReference type="PROSITE" id="PS50075"/>
    </source>
</evidence>
<feature type="domain" description="Carrier" evidence="5">
    <location>
        <begin position="4"/>
        <end position="78"/>
    </location>
</feature>
<dbReference type="GO" id="GO:0008610">
    <property type="term" value="P:lipid biosynthetic process"/>
    <property type="evidence" value="ECO:0007669"/>
    <property type="project" value="UniProtKB-ARBA"/>
</dbReference>
<gene>
    <name evidence="6" type="ORF">DLJ59_05020</name>
</gene>
<dbReference type="InterPro" id="IPR020845">
    <property type="entry name" value="AMP-binding_CS"/>
</dbReference>
<keyword evidence="7" id="KW-1185">Reference proteome</keyword>
<evidence type="ECO:0000313" key="6">
    <source>
        <dbReference type="EMBL" id="RQX06371.1"/>
    </source>
</evidence>
<dbReference type="AlphaFoldDB" id="A0A3N9WZW0"/>
<dbReference type="InterPro" id="IPR001242">
    <property type="entry name" value="Condensation_dom"/>
</dbReference>
<dbReference type="InterPro" id="IPR036736">
    <property type="entry name" value="ACP-like_sf"/>
</dbReference>
<dbReference type="Pfam" id="PF00501">
    <property type="entry name" value="AMP-binding"/>
    <property type="match status" value="1"/>
</dbReference>
<dbReference type="NCBIfam" id="TIGR01733">
    <property type="entry name" value="AA-adenyl-dom"/>
    <property type="match status" value="1"/>
</dbReference>
<dbReference type="PANTHER" id="PTHR45527">
    <property type="entry name" value="NONRIBOSOMAL PEPTIDE SYNTHETASE"/>
    <property type="match status" value="1"/>
</dbReference>
<evidence type="ECO:0000256" key="4">
    <source>
        <dbReference type="ARBA" id="ARBA00022553"/>
    </source>
</evidence>
<dbReference type="SUPFAM" id="SSF56801">
    <property type="entry name" value="Acetyl-CoA synthetase-like"/>
    <property type="match status" value="1"/>
</dbReference>
<comment type="similarity">
    <text evidence="2">Belongs to the ATP-dependent AMP-binding enzyme family.</text>
</comment>
<dbReference type="PROSITE" id="PS00012">
    <property type="entry name" value="PHOSPHOPANTETHEINE"/>
    <property type="match status" value="2"/>
</dbReference>
<dbReference type="InterPro" id="IPR000873">
    <property type="entry name" value="AMP-dep_synth/lig_dom"/>
</dbReference>
<keyword evidence="4" id="KW-0597">Phosphoprotein</keyword>
<dbReference type="InterPro" id="IPR025110">
    <property type="entry name" value="AMP-bd_C"/>
</dbReference>
<dbReference type="FunFam" id="1.10.1200.10:FF:000005">
    <property type="entry name" value="Nonribosomal peptide synthetase 1"/>
    <property type="match status" value="2"/>
</dbReference>
<dbReference type="InterPro" id="IPR010071">
    <property type="entry name" value="AA_adenyl_dom"/>
</dbReference>
<dbReference type="PANTHER" id="PTHR45527:SF1">
    <property type="entry name" value="FATTY ACID SYNTHASE"/>
    <property type="match status" value="1"/>
</dbReference>